<dbReference type="STRING" id="6945.B7QBN3"/>
<accession>A0A1S4M716</accession>
<dbReference type="VEuPathDB" id="VectorBase:ISCP_010583"/>
<dbReference type="PaxDb" id="6945-B7QBN3"/>
<evidence type="ECO:0000313" key="3">
    <source>
        <dbReference type="Proteomes" id="UP000001555"/>
    </source>
</evidence>
<evidence type="ECO:0000259" key="1">
    <source>
        <dbReference type="SMART" id="SM00597"/>
    </source>
</evidence>
<dbReference type="SMART" id="SM00597">
    <property type="entry name" value="ZnF_TTF"/>
    <property type="match status" value="1"/>
</dbReference>
<protein>
    <recommendedName>
        <fullName evidence="1">TTF-type domain-containing protein</fullName>
    </recommendedName>
</protein>
<keyword evidence="3" id="KW-1185">Reference proteome</keyword>
<proteinExistence type="predicted"/>
<reference evidence="3" key="1">
    <citation type="submission" date="2008-03" db="EMBL/GenBank/DDBJ databases">
        <title>Annotation of Ixodes scapularis.</title>
        <authorList>
            <consortium name="Ixodes scapularis Genome Project Consortium"/>
            <person name="Caler E."/>
            <person name="Hannick L.I."/>
            <person name="Bidwell S."/>
            <person name="Joardar V."/>
            <person name="Thiagarajan M."/>
            <person name="Amedeo P."/>
            <person name="Galinsky K.J."/>
            <person name="Schobel S."/>
            <person name="Inman J."/>
            <person name="Hostetler J."/>
            <person name="Miller J."/>
            <person name="Hammond M."/>
            <person name="Megy K."/>
            <person name="Lawson D."/>
            <person name="Kodira C."/>
            <person name="Sutton G."/>
            <person name="Meyer J."/>
            <person name="Hill C.A."/>
            <person name="Birren B."/>
            <person name="Nene V."/>
            <person name="Collins F."/>
            <person name="Alarcon-Chaidez F."/>
            <person name="Wikel S."/>
            <person name="Strausberg R."/>
        </authorList>
    </citation>
    <scope>NUCLEOTIDE SEQUENCE [LARGE SCALE GENOMIC DNA]</scope>
    <source>
        <strain evidence="3">Wikel</strain>
    </source>
</reference>
<reference evidence="2" key="2">
    <citation type="submission" date="2020-05" db="UniProtKB">
        <authorList>
            <consortium name="EnsemblMetazoa"/>
        </authorList>
    </citation>
    <scope>IDENTIFICATION</scope>
    <source>
        <strain evidence="2">wikel</strain>
    </source>
</reference>
<dbReference type="OrthoDB" id="6516454at2759"/>
<dbReference type="HOGENOM" id="CLU_125622_0_0_1"/>
<sequence>MDTPSLASGDKLDIGCYCETRCKGLDDSVKRDLLTKPWAPDSDYKFPAFQSEKGWKRKFQMSWLQRWPWLTYSHVRSGVFCRSCVLLGQGTLGKGDHVKPGALITAPFTNWKKAIEVFSAHQTSKHHMDAQVSVDNFLQTTSGSRPNILSQIDNQRRQAVENNRKRLVPVIDTIIFCG</sequence>
<dbReference type="VEuPathDB" id="VectorBase:ISCW024789"/>
<feature type="domain" description="TTF-type" evidence="1">
    <location>
        <begin position="55"/>
        <end position="149"/>
    </location>
</feature>
<dbReference type="EMBL" id="ABJB010103914">
    <property type="status" value="NOT_ANNOTATED_CDS"/>
    <property type="molecule type" value="Genomic_DNA"/>
</dbReference>
<organism evidence="2 3">
    <name type="scientific">Ixodes scapularis</name>
    <name type="common">Black-legged tick</name>
    <name type="synonym">Deer tick</name>
    <dbReference type="NCBI Taxonomy" id="6945"/>
    <lineage>
        <taxon>Eukaryota</taxon>
        <taxon>Metazoa</taxon>
        <taxon>Ecdysozoa</taxon>
        <taxon>Arthropoda</taxon>
        <taxon>Chelicerata</taxon>
        <taxon>Arachnida</taxon>
        <taxon>Acari</taxon>
        <taxon>Parasitiformes</taxon>
        <taxon>Ixodida</taxon>
        <taxon>Ixodoidea</taxon>
        <taxon>Ixodidae</taxon>
        <taxon>Ixodinae</taxon>
        <taxon>Ixodes</taxon>
    </lineage>
</organism>
<dbReference type="Proteomes" id="UP000001555">
    <property type="component" value="Unassembled WGS sequence"/>
</dbReference>
<dbReference type="EnsemblMetazoa" id="ISCW024789-RA">
    <property type="protein sequence ID" value="ISCW024789-PA"/>
    <property type="gene ID" value="ISCW024789"/>
</dbReference>
<evidence type="ECO:0000313" key="2">
    <source>
        <dbReference type="EnsemblMetazoa" id="ISCW024789-PA"/>
    </source>
</evidence>
<dbReference type="VEuPathDB" id="VectorBase:ISCI024789"/>
<name>A0A1S4M716_IXOSC</name>
<dbReference type="InterPro" id="IPR006580">
    <property type="entry name" value="Znf_TTF"/>
</dbReference>